<keyword evidence="6 15" id="KW-0285">Flavoprotein</keyword>
<dbReference type="GO" id="GO:0046872">
    <property type="term" value="F:metal ion binding"/>
    <property type="evidence" value="ECO:0007669"/>
    <property type="project" value="UniProtKB-KW"/>
</dbReference>
<feature type="domain" description="4Fe-4S ferredoxin-type" evidence="17">
    <location>
        <begin position="301"/>
        <end position="330"/>
    </location>
</feature>
<dbReference type="NCBIfam" id="NF041891">
    <property type="entry name" value="hdrA_Methbact"/>
    <property type="match status" value="1"/>
</dbReference>
<comment type="similarity">
    <text evidence="3">Belongs to the MvhD/VhuD family.</text>
</comment>
<dbReference type="GO" id="GO:0016491">
    <property type="term" value="F:oxidoreductase activity"/>
    <property type="evidence" value="ECO:0007669"/>
    <property type="project" value="UniProtKB-UniRule"/>
</dbReference>
<keyword evidence="7" id="KW-0001">2Fe-2S</keyword>
<dbReference type="EC" id="1.8.-.-" evidence="15"/>
<evidence type="ECO:0000256" key="8">
    <source>
        <dbReference type="ARBA" id="ARBA00022723"/>
    </source>
</evidence>
<comment type="subunit">
    <text evidence="15">The ferredoxin:CoB-CoM heterodisulfide reductase is composed of three subunits; HdrA, HdrB and HdrC.</text>
</comment>
<proteinExistence type="inferred from homology"/>
<dbReference type="Gene3D" id="3.30.70.20">
    <property type="match status" value="1"/>
</dbReference>
<comment type="cofactor">
    <cofactor evidence="1 15">
        <name>FAD</name>
        <dbReference type="ChEBI" id="CHEBI:57692"/>
    </cofactor>
</comment>
<dbReference type="SUPFAM" id="SSF54862">
    <property type="entry name" value="4Fe-4S ferredoxins"/>
    <property type="match status" value="1"/>
</dbReference>
<keyword evidence="8 15" id="KW-0479">Metal-binding</keyword>
<evidence type="ECO:0000256" key="10">
    <source>
        <dbReference type="ARBA" id="ARBA00022982"/>
    </source>
</evidence>
<comment type="cofactor">
    <cofactor evidence="15">
        <name>[4Fe-4S] cluster</name>
        <dbReference type="ChEBI" id="CHEBI:49883"/>
    </cofactor>
</comment>
<dbReference type="EMBL" id="CP058560">
    <property type="protein sequence ID" value="QUH22511.1"/>
    <property type="molecule type" value="Genomic_DNA"/>
</dbReference>
<organism evidence="18 19">
    <name type="scientific">Methanobacterium alkalithermotolerans</name>
    <dbReference type="NCBI Taxonomy" id="2731220"/>
    <lineage>
        <taxon>Archaea</taxon>
        <taxon>Methanobacteriati</taxon>
        <taxon>Methanobacteriota</taxon>
        <taxon>Methanomada group</taxon>
        <taxon>Methanobacteria</taxon>
        <taxon>Methanobacteriales</taxon>
        <taxon>Methanobacteriaceae</taxon>
        <taxon>Methanobacterium</taxon>
    </lineage>
</organism>
<dbReference type="InterPro" id="IPR036188">
    <property type="entry name" value="FAD/NAD-bd_sf"/>
</dbReference>
<evidence type="ECO:0000256" key="14">
    <source>
        <dbReference type="ARBA" id="ARBA00034078"/>
    </source>
</evidence>
<evidence type="ECO:0000256" key="3">
    <source>
        <dbReference type="ARBA" id="ARBA00009293"/>
    </source>
</evidence>
<evidence type="ECO:0000256" key="11">
    <source>
        <dbReference type="ARBA" id="ARBA00023002"/>
    </source>
</evidence>
<evidence type="ECO:0000256" key="4">
    <source>
        <dbReference type="ARBA" id="ARBA00022448"/>
    </source>
</evidence>
<dbReference type="InterPro" id="IPR017900">
    <property type="entry name" value="4Fe4S_Fe_S_CS"/>
</dbReference>
<feature type="region of interest" description="Disordered" evidence="16">
    <location>
        <begin position="1"/>
        <end position="20"/>
    </location>
</feature>
<keyword evidence="9 15" id="KW-0274">FAD</keyword>
<comment type="function">
    <text evidence="15">Part of a complex that catalyzes the reversible reduction of CoM-S-S-CoB to the thiol-coenzymes H-S-CoM (coenzyme M) and H-S-CoB (coenzyme B).</text>
</comment>
<evidence type="ECO:0000256" key="1">
    <source>
        <dbReference type="ARBA" id="ARBA00001974"/>
    </source>
</evidence>
<dbReference type="Pfam" id="PF13187">
    <property type="entry name" value="Fer4_9"/>
    <property type="match status" value="1"/>
</dbReference>
<dbReference type="PROSITE" id="PS00198">
    <property type="entry name" value="4FE4S_FER_1"/>
    <property type="match status" value="2"/>
</dbReference>
<feature type="domain" description="4Fe-4S ferredoxin-type" evidence="17">
    <location>
        <begin position="588"/>
        <end position="616"/>
    </location>
</feature>
<dbReference type="InterPro" id="IPR003813">
    <property type="entry name" value="MvhD/FlpD"/>
</dbReference>
<feature type="domain" description="4Fe-4S ferredoxin-type" evidence="17">
    <location>
        <begin position="617"/>
        <end position="646"/>
    </location>
</feature>
<dbReference type="Proteomes" id="UP000681041">
    <property type="component" value="Chromosome"/>
</dbReference>
<evidence type="ECO:0000313" key="18">
    <source>
        <dbReference type="EMBL" id="QUH22511.1"/>
    </source>
</evidence>
<evidence type="ECO:0000256" key="13">
    <source>
        <dbReference type="ARBA" id="ARBA00023014"/>
    </source>
</evidence>
<dbReference type="Gene3D" id="3.30.70.3270">
    <property type="match status" value="1"/>
</dbReference>
<reference evidence="18" key="1">
    <citation type="submission" date="2020-07" db="EMBL/GenBank/DDBJ databases">
        <title>Methanobacterium. sp. MethCan genome.</title>
        <authorList>
            <person name="Postec A."/>
            <person name="Quemeneur M."/>
        </authorList>
    </citation>
    <scope>NUCLEOTIDE SEQUENCE</scope>
    <source>
        <strain evidence="18">MethCAN</strain>
    </source>
</reference>
<comment type="cofactor">
    <cofactor evidence="14">
        <name>[2Fe-2S] cluster</name>
        <dbReference type="ChEBI" id="CHEBI:190135"/>
    </cofactor>
</comment>
<dbReference type="GO" id="GO:0051539">
    <property type="term" value="F:4 iron, 4 sulfur cluster binding"/>
    <property type="evidence" value="ECO:0007669"/>
    <property type="project" value="UniProtKB-UniRule"/>
</dbReference>
<dbReference type="GO" id="GO:0051537">
    <property type="term" value="F:2 iron, 2 sulfur cluster binding"/>
    <property type="evidence" value="ECO:0007669"/>
    <property type="project" value="UniProtKB-KW"/>
</dbReference>
<dbReference type="OrthoDB" id="32867at2157"/>
<dbReference type="GeneID" id="64819375"/>
<dbReference type="SUPFAM" id="SSF51905">
    <property type="entry name" value="FAD/NAD(P)-binding domain"/>
    <property type="match status" value="1"/>
</dbReference>
<evidence type="ECO:0000256" key="7">
    <source>
        <dbReference type="ARBA" id="ARBA00022714"/>
    </source>
</evidence>
<keyword evidence="19" id="KW-1185">Reference proteome</keyword>
<evidence type="ECO:0000256" key="5">
    <source>
        <dbReference type="ARBA" id="ARBA00022485"/>
    </source>
</evidence>
<evidence type="ECO:0000256" key="6">
    <source>
        <dbReference type="ARBA" id="ARBA00022630"/>
    </source>
</evidence>
<sequence>MSTTKSKLEKNHPLTKEEDTKDPEKVGVFLCRCGGNISHTVDMAKLKDSIQADFVGEFENLCSLNCRRHIREEIIDKELDRVVIAACSPITHLKTFQNYADLLNPYMVEMVNIREQCSWVHSDSAKATKKAIELTQSGVEKVKKAQALDKIIRQTEKSAAVFGGGISGITAALSLANQGVKTCIIEKNPTIGGNMVKIGKVFSPEKLAEECSLCILNPIINEVINHKNIRILTKTNLLRAGRRSTHFKIILEKQTGFVHEDLCISCGRCVEVCPVDVPDEWNQKMTTRKAIYKPFAQAVPDVYNIDLENCIRCGKCEKVCTVGAIDFNLKSEIIPLEAGNVVIATGHESFDLNKRPEYGYQRFDDVISQMDLARILGVNGPTQGELLKISDGKRPERVVMVQCTGSRDEKDDGKRYCSKVCCMVALKHASIIRERFPETEVVICYTDMRTVGMYENYLRYVQDKDIKLIRGRPGEVTKKDDKLVVRVEDTLERKPLEIETDMVVLSEAIEPSPGTMRIAQKFNVGLSQDLFIKEKHSKIKPVNTDMERVFVCGTAQGPKDITDSVSQANAAAAKVSEQIKSGTEAEPPVAVIKTSQCNLCGKCMDICGFKAVYRDEENMAIDPMACRGCGACAGQCPQEAIEIKGINDLELYAQIRGLLSDKKEGEIRILAFLDNVGYTAADAIGNNRLCYPEAIRIIKIPSINRIMPHHLMYAFLHGADGVLMAEYPDECMLEAHKAKIKELSESVKNQGIPSDRLRFYKAYAPHYRGLAQQFTRFFEDITREI</sequence>
<keyword evidence="11 15" id="KW-0560">Oxidoreductase</keyword>
<keyword evidence="5 15" id="KW-0004">4Fe-4S</keyword>
<dbReference type="InterPro" id="IPR017896">
    <property type="entry name" value="4Fe4S_Fe-S-bd"/>
</dbReference>
<feature type="domain" description="4Fe-4S ferredoxin-type" evidence="17">
    <location>
        <begin position="254"/>
        <end position="284"/>
    </location>
</feature>
<dbReference type="Pfam" id="PF12831">
    <property type="entry name" value="FAD_oxidored"/>
    <property type="match status" value="1"/>
</dbReference>
<comment type="similarity">
    <text evidence="2 15">Belongs to the HdrA family.</text>
</comment>
<evidence type="ECO:0000259" key="17">
    <source>
        <dbReference type="PROSITE" id="PS51379"/>
    </source>
</evidence>
<name>A0A8T8KAS5_9EURY</name>
<dbReference type="PROSITE" id="PS51379">
    <property type="entry name" value="4FE4S_FER_2"/>
    <property type="match status" value="4"/>
</dbReference>
<dbReference type="RefSeq" id="WP_211533455.1">
    <property type="nucleotide sequence ID" value="NZ_CP058560.1"/>
</dbReference>
<keyword evidence="12 15" id="KW-0408">Iron</keyword>
<dbReference type="InterPro" id="IPR039650">
    <property type="entry name" value="HdrA-like"/>
</dbReference>
<dbReference type="Pfam" id="PF02662">
    <property type="entry name" value="FlpD"/>
    <property type="match status" value="1"/>
</dbReference>
<keyword evidence="10" id="KW-0249">Electron transport</keyword>
<keyword evidence="4" id="KW-0813">Transport</keyword>
<accession>A0A8T8KAS5</accession>
<protein>
    <recommendedName>
        <fullName evidence="15">CoB--CoM heterodisulfide reductase iron-sulfur subunit A</fullName>
        <ecNumber evidence="15">1.8.-.-</ecNumber>
    </recommendedName>
</protein>
<dbReference type="Pfam" id="PF12838">
    <property type="entry name" value="Fer4_7"/>
    <property type="match status" value="1"/>
</dbReference>
<dbReference type="PANTHER" id="PTHR43498:SF1">
    <property type="entry name" value="COB--COM HETERODISULFIDE REDUCTASE IRON-SULFUR SUBUNIT A"/>
    <property type="match status" value="1"/>
</dbReference>
<evidence type="ECO:0000256" key="12">
    <source>
        <dbReference type="ARBA" id="ARBA00023004"/>
    </source>
</evidence>
<comment type="pathway">
    <text evidence="15">Cofactor metabolism; coenzyme M-coenzyme B heterodisulfide reduction; coenzyme B and coenzyme M from coenzyme M-coenzyme B heterodisulfide: step 1/1.</text>
</comment>
<keyword evidence="13 15" id="KW-0411">Iron-sulfur</keyword>
<evidence type="ECO:0000256" key="16">
    <source>
        <dbReference type="SAM" id="MobiDB-lite"/>
    </source>
</evidence>
<evidence type="ECO:0000313" key="19">
    <source>
        <dbReference type="Proteomes" id="UP000681041"/>
    </source>
</evidence>
<dbReference type="KEGG" id="meme:HYG87_01385"/>
<dbReference type="PANTHER" id="PTHR43498">
    <property type="entry name" value="FERREDOXIN:COB-COM HETERODISULFIDE REDUCTASE SUBUNIT A"/>
    <property type="match status" value="1"/>
</dbReference>
<dbReference type="AlphaFoldDB" id="A0A8T8KAS5"/>
<evidence type="ECO:0000256" key="15">
    <source>
        <dbReference type="RuleBase" id="RU366072"/>
    </source>
</evidence>
<gene>
    <name evidence="18" type="ORF">HYG87_01385</name>
</gene>
<dbReference type="Gene3D" id="3.50.50.60">
    <property type="entry name" value="FAD/NAD(P)-binding domain"/>
    <property type="match status" value="1"/>
</dbReference>
<evidence type="ECO:0000256" key="9">
    <source>
        <dbReference type="ARBA" id="ARBA00022827"/>
    </source>
</evidence>
<evidence type="ECO:0000256" key="2">
    <source>
        <dbReference type="ARBA" id="ARBA00006561"/>
    </source>
</evidence>